<dbReference type="SUPFAM" id="SSF57667">
    <property type="entry name" value="beta-beta-alpha zinc fingers"/>
    <property type="match status" value="2"/>
</dbReference>
<evidence type="ECO:0000256" key="8">
    <source>
        <dbReference type="SAM" id="MobiDB-lite"/>
    </source>
</evidence>
<evidence type="ECO:0000256" key="5">
    <source>
        <dbReference type="ARBA" id="ARBA00022833"/>
    </source>
</evidence>
<keyword evidence="5" id="KW-0862">Zinc</keyword>
<dbReference type="PROSITE" id="PS50097">
    <property type="entry name" value="BTB"/>
    <property type="match status" value="1"/>
</dbReference>
<feature type="compositionally biased region" description="Acidic residues" evidence="8">
    <location>
        <begin position="419"/>
        <end position="435"/>
    </location>
</feature>
<feature type="region of interest" description="Disordered" evidence="8">
    <location>
        <begin position="275"/>
        <end position="481"/>
    </location>
</feature>
<accession>A0ABD1D203</accession>
<evidence type="ECO:0000259" key="9">
    <source>
        <dbReference type="PROSITE" id="PS50097"/>
    </source>
</evidence>
<comment type="subcellular location">
    <subcellularLocation>
        <location evidence="1">Nucleus</location>
    </subcellularLocation>
</comment>
<keyword evidence="4 7" id="KW-0863">Zinc-finger</keyword>
<feature type="compositionally biased region" description="Gly residues" evidence="8">
    <location>
        <begin position="784"/>
        <end position="794"/>
    </location>
</feature>
<feature type="domain" description="C2H2-type" evidence="10">
    <location>
        <begin position="879"/>
        <end position="906"/>
    </location>
</feature>
<feature type="region of interest" description="Disordered" evidence="8">
    <location>
        <begin position="192"/>
        <end position="257"/>
    </location>
</feature>
<dbReference type="CDD" id="cd18315">
    <property type="entry name" value="BTB_POZ_BAB-like"/>
    <property type="match status" value="1"/>
</dbReference>
<dbReference type="InterPro" id="IPR013087">
    <property type="entry name" value="Znf_C2H2_type"/>
</dbReference>
<reference evidence="11 12" key="1">
    <citation type="submission" date="2024-05" db="EMBL/GenBank/DDBJ databases">
        <title>Culex pipiens pipiens assembly and annotation.</title>
        <authorList>
            <person name="Alout H."/>
            <person name="Durand T."/>
        </authorList>
    </citation>
    <scope>NUCLEOTIDE SEQUENCE [LARGE SCALE GENOMIC DNA]</scope>
    <source>
        <strain evidence="11">HA-2024</strain>
        <tissue evidence="11">Whole body</tissue>
    </source>
</reference>
<evidence type="ECO:0000256" key="1">
    <source>
        <dbReference type="ARBA" id="ARBA00004123"/>
    </source>
</evidence>
<dbReference type="SMART" id="SM00225">
    <property type="entry name" value="BTB"/>
    <property type="match status" value="1"/>
</dbReference>
<dbReference type="Pfam" id="PF00096">
    <property type="entry name" value="zf-C2H2"/>
    <property type="match status" value="2"/>
</dbReference>
<dbReference type="PROSITE" id="PS50157">
    <property type="entry name" value="ZINC_FINGER_C2H2_2"/>
    <property type="match status" value="4"/>
</dbReference>
<dbReference type="GO" id="GO:0003006">
    <property type="term" value="P:developmental process involved in reproduction"/>
    <property type="evidence" value="ECO:0007669"/>
    <property type="project" value="UniProtKB-ARBA"/>
</dbReference>
<feature type="compositionally biased region" description="Basic and acidic residues" evidence="8">
    <location>
        <begin position="344"/>
        <end position="354"/>
    </location>
</feature>
<keyword evidence="3" id="KW-0677">Repeat</keyword>
<dbReference type="FunFam" id="3.30.160.60:FF:000096">
    <property type="entry name" value="Zinc finger and BTB domain-containing protein 18 isoform 1"/>
    <property type="match status" value="1"/>
</dbReference>
<feature type="compositionally biased region" description="Low complexity" evidence="8">
    <location>
        <begin position="322"/>
        <end position="342"/>
    </location>
</feature>
<dbReference type="InterPro" id="IPR051095">
    <property type="entry name" value="Dros_DevTransReg"/>
</dbReference>
<evidence type="ECO:0000313" key="12">
    <source>
        <dbReference type="Proteomes" id="UP001562425"/>
    </source>
</evidence>
<feature type="compositionally biased region" description="Polar residues" evidence="8">
    <location>
        <begin position="246"/>
        <end position="256"/>
    </location>
</feature>
<feature type="compositionally biased region" description="Basic and acidic residues" evidence="8">
    <location>
        <begin position="604"/>
        <end position="635"/>
    </location>
</feature>
<name>A0ABD1D203_CULPP</name>
<feature type="region of interest" description="Disordered" evidence="8">
    <location>
        <begin position="743"/>
        <end position="817"/>
    </location>
</feature>
<evidence type="ECO:0000256" key="6">
    <source>
        <dbReference type="ARBA" id="ARBA00023242"/>
    </source>
</evidence>
<keyword evidence="2" id="KW-0479">Metal-binding</keyword>
<organism evidence="11 12">
    <name type="scientific">Culex pipiens pipiens</name>
    <name type="common">Northern house mosquito</name>
    <dbReference type="NCBI Taxonomy" id="38569"/>
    <lineage>
        <taxon>Eukaryota</taxon>
        <taxon>Metazoa</taxon>
        <taxon>Ecdysozoa</taxon>
        <taxon>Arthropoda</taxon>
        <taxon>Hexapoda</taxon>
        <taxon>Insecta</taxon>
        <taxon>Pterygota</taxon>
        <taxon>Neoptera</taxon>
        <taxon>Endopterygota</taxon>
        <taxon>Diptera</taxon>
        <taxon>Nematocera</taxon>
        <taxon>Culicoidea</taxon>
        <taxon>Culicidae</taxon>
        <taxon>Culicinae</taxon>
        <taxon>Culicini</taxon>
        <taxon>Culex</taxon>
        <taxon>Culex</taxon>
    </lineage>
</organism>
<feature type="compositionally biased region" description="Basic and acidic residues" evidence="8">
    <location>
        <begin position="199"/>
        <end position="208"/>
    </location>
</feature>
<evidence type="ECO:0000256" key="4">
    <source>
        <dbReference type="ARBA" id="ARBA00022771"/>
    </source>
</evidence>
<keyword evidence="6" id="KW-0539">Nucleus</keyword>
<feature type="compositionally biased region" description="Low complexity" evidence="8">
    <location>
        <begin position="210"/>
        <end position="237"/>
    </location>
</feature>
<dbReference type="InterPro" id="IPR000210">
    <property type="entry name" value="BTB/POZ_dom"/>
</dbReference>
<feature type="region of interest" description="Disordered" evidence="8">
    <location>
        <begin position="515"/>
        <end position="646"/>
    </location>
</feature>
<dbReference type="GO" id="GO:0008270">
    <property type="term" value="F:zinc ion binding"/>
    <property type="evidence" value="ECO:0007669"/>
    <property type="project" value="UniProtKB-KW"/>
</dbReference>
<sequence length="952" mass="99693">MKFPPLSNPSGSNGELLRELGREKASCCKKAQTLPGRPNPIEIDMPRLERASTSEKCVGRDRQQHIPFTGVVYRIPKACVCASRVSRAFGSSRRVFSQLLQDESLVDVTLACSEGASIRAHKVVLSACSSYFQTLFLDHPARHPIVILKDVRFAELRTLVDFMYKGEVNVEYCQLSALLKTAESLKVKGLAEQSTALAEPKRDPDRLRPQSHSSAQHATSLTTSAASPSAVPTSGGTTTLGGGGSPHQQQQLGSPTSNAAASIVAAAASLGITDLSTTPMGKSRGGLDPDGRSPSPSRLDPPSPTPLALYPPLRKSRDHHPAGSSVSSSATTTITTAAPATAERSSEERDLEHQHHLHLQQQSRPQSNSGNAFSSTLNSLSSTVERLNNSNNNNAGMSSSSSALNDSGNLRLRQRRHDDDDDDDDDDDEDMEENGEQAGISLNSKQDALLQHCHRGGDDDGRRSSTNNNNNNSDDDYEPPIKIKSEVEFSPLSGLNMTINSPACLANSTTTSGLVNSSALGDLRPSSRDSGGRGGGTPVACSSTTLATGGNGGTPLALDRSSPRSQRDRNERSTFGSGGIPSPLSEPIAGPSGMGPVQQVPLSLKKEIDWDRGDDKSSGDSSLDFRHPHDSEASEPHAASGSLGSGSGGMLGGGLCPGGGSGHLGVPSPLGGVVVNSGDRGGGGGVGVDPGGPIYPCMYCGATFPHQSKLTRHILSHSLETLKYRETAHLIHPSHLALLQQQHHELTQQAQHQQAAQAAAAAAAASLMPGSPSPSALSSPHNPFGGGGPGSGSGGHHRSGGPGPLDQILEPPDGAPSPMELEFAAAVAAAAASGNAGGVLGGPGSDQGNVVLCKFCGKSFPDVSSLITHLPVHTGDRPFKCEFCGKAFKLRHHMKDHCRVHTGERPFRCGMCGKTFSRSTILKAHEKTHYPKYVRKFLSPSPIDGKDDASPQ</sequence>
<dbReference type="AlphaFoldDB" id="A0ABD1D203"/>
<feature type="domain" description="BTB" evidence="9">
    <location>
        <begin position="106"/>
        <end position="172"/>
    </location>
</feature>
<feature type="domain" description="C2H2-type" evidence="10">
    <location>
        <begin position="851"/>
        <end position="878"/>
    </location>
</feature>
<dbReference type="PROSITE" id="PS00028">
    <property type="entry name" value="ZINC_FINGER_C2H2_1"/>
    <property type="match status" value="4"/>
</dbReference>
<dbReference type="Proteomes" id="UP001562425">
    <property type="component" value="Unassembled WGS sequence"/>
</dbReference>
<protein>
    <submittedName>
        <fullName evidence="11">Uncharacterized protein</fullName>
    </submittedName>
</protein>
<dbReference type="GO" id="GO:0005634">
    <property type="term" value="C:nucleus"/>
    <property type="evidence" value="ECO:0007669"/>
    <property type="project" value="UniProtKB-SubCell"/>
</dbReference>
<comment type="caution">
    <text evidence="11">The sequence shown here is derived from an EMBL/GenBank/DDBJ whole genome shotgun (WGS) entry which is preliminary data.</text>
</comment>
<evidence type="ECO:0000256" key="7">
    <source>
        <dbReference type="PROSITE-ProRule" id="PRU00042"/>
    </source>
</evidence>
<feature type="compositionally biased region" description="Low complexity" evidence="8">
    <location>
        <begin position="387"/>
        <end position="409"/>
    </location>
</feature>
<feature type="compositionally biased region" description="Low complexity" evidence="8">
    <location>
        <begin position="743"/>
        <end position="783"/>
    </location>
</feature>
<dbReference type="GO" id="GO:0048513">
    <property type="term" value="P:animal organ development"/>
    <property type="evidence" value="ECO:0007669"/>
    <property type="project" value="UniProtKB-ARBA"/>
</dbReference>
<dbReference type="InterPro" id="IPR036236">
    <property type="entry name" value="Znf_C2H2_sf"/>
</dbReference>
<keyword evidence="12" id="KW-1185">Reference proteome</keyword>
<dbReference type="EMBL" id="JBEHCU010008005">
    <property type="protein sequence ID" value="KAL1389240.1"/>
    <property type="molecule type" value="Genomic_DNA"/>
</dbReference>
<dbReference type="Pfam" id="PF00651">
    <property type="entry name" value="BTB"/>
    <property type="match status" value="1"/>
</dbReference>
<feature type="compositionally biased region" description="Polar residues" evidence="8">
    <location>
        <begin position="363"/>
        <end position="386"/>
    </location>
</feature>
<proteinExistence type="predicted"/>
<dbReference type="Gene3D" id="3.30.710.10">
    <property type="entry name" value="Potassium Channel Kv1.1, Chain A"/>
    <property type="match status" value="1"/>
</dbReference>
<evidence type="ECO:0000259" key="10">
    <source>
        <dbReference type="PROSITE" id="PS50157"/>
    </source>
</evidence>
<dbReference type="SUPFAM" id="SSF54695">
    <property type="entry name" value="POZ domain"/>
    <property type="match status" value="1"/>
</dbReference>
<dbReference type="SMART" id="SM00355">
    <property type="entry name" value="ZnF_C2H2"/>
    <property type="match status" value="4"/>
</dbReference>
<evidence type="ECO:0000313" key="11">
    <source>
        <dbReference type="EMBL" id="KAL1389240.1"/>
    </source>
</evidence>
<evidence type="ECO:0000256" key="2">
    <source>
        <dbReference type="ARBA" id="ARBA00022723"/>
    </source>
</evidence>
<feature type="domain" description="C2H2-type" evidence="10">
    <location>
        <begin position="907"/>
        <end position="929"/>
    </location>
</feature>
<dbReference type="PANTHER" id="PTHR23110">
    <property type="entry name" value="BTB DOMAIN TRANSCRIPTION FACTOR"/>
    <property type="match status" value="1"/>
</dbReference>
<dbReference type="FunFam" id="3.30.160.60:FF:000557">
    <property type="entry name" value="zinc finger and SCAN domain-containing protein 29"/>
    <property type="match status" value="1"/>
</dbReference>
<dbReference type="FunFam" id="3.30.160.60:FF:000145">
    <property type="entry name" value="Zinc finger protein 574"/>
    <property type="match status" value="1"/>
</dbReference>
<dbReference type="InterPro" id="IPR011333">
    <property type="entry name" value="SKP1/BTB/POZ_sf"/>
</dbReference>
<dbReference type="GO" id="GO:0048666">
    <property type="term" value="P:neuron development"/>
    <property type="evidence" value="ECO:0007669"/>
    <property type="project" value="UniProtKB-ARBA"/>
</dbReference>
<dbReference type="Gene3D" id="3.30.160.60">
    <property type="entry name" value="Classic Zinc Finger"/>
    <property type="match status" value="3"/>
</dbReference>
<dbReference type="PANTHER" id="PTHR23110:SF104">
    <property type="entry name" value="MATERNAL GENE REQUIRED FOR MEIOSIS, ISOFORM H"/>
    <property type="match status" value="1"/>
</dbReference>
<feature type="domain" description="C2H2-type" evidence="10">
    <location>
        <begin position="695"/>
        <end position="722"/>
    </location>
</feature>
<feature type="compositionally biased region" description="Basic and acidic residues" evidence="8">
    <location>
        <begin position="561"/>
        <end position="572"/>
    </location>
</feature>
<gene>
    <name evidence="11" type="ORF">pipiens_003202</name>
</gene>
<evidence type="ECO:0000256" key="3">
    <source>
        <dbReference type="ARBA" id="ARBA00022737"/>
    </source>
</evidence>